<comment type="caution">
    <text evidence="4">The sequence shown here is derived from an EMBL/GenBank/DDBJ whole genome shotgun (WGS) entry which is preliminary data.</text>
</comment>
<name>A0A9W6H675_9MICO</name>
<dbReference type="PANTHER" id="PTHR18964:SF149">
    <property type="entry name" value="BIFUNCTIONAL UDP-N-ACETYLGLUCOSAMINE 2-EPIMERASE_N-ACETYLMANNOSAMINE KINASE"/>
    <property type="match status" value="1"/>
</dbReference>
<dbReference type="Proteomes" id="UP001142372">
    <property type="component" value="Unassembled WGS sequence"/>
</dbReference>
<dbReference type="InterPro" id="IPR000600">
    <property type="entry name" value="ROK"/>
</dbReference>
<dbReference type="EMBL" id="BSEN01000001">
    <property type="protein sequence ID" value="GLJ74659.1"/>
    <property type="molecule type" value="Genomic_DNA"/>
</dbReference>
<reference evidence="4" key="1">
    <citation type="journal article" date="2014" name="Int. J. Syst. Evol. Microbiol.">
        <title>Complete genome sequence of Corynebacterium casei LMG S-19264T (=DSM 44701T), isolated from a smear-ripened cheese.</title>
        <authorList>
            <consortium name="US DOE Joint Genome Institute (JGI-PGF)"/>
            <person name="Walter F."/>
            <person name="Albersmeier A."/>
            <person name="Kalinowski J."/>
            <person name="Ruckert C."/>
        </authorList>
    </citation>
    <scope>NUCLEOTIDE SEQUENCE</scope>
    <source>
        <strain evidence="4">VKM Ac-1401</strain>
    </source>
</reference>
<evidence type="ECO:0000313" key="5">
    <source>
        <dbReference type="Proteomes" id="UP001142372"/>
    </source>
</evidence>
<proteinExistence type="inferred from homology"/>
<dbReference type="GO" id="GO:0003677">
    <property type="term" value="F:DNA binding"/>
    <property type="evidence" value="ECO:0007669"/>
    <property type="project" value="InterPro"/>
</dbReference>
<dbReference type="SUPFAM" id="SSF46785">
    <property type="entry name" value="Winged helix' DNA-binding domain"/>
    <property type="match status" value="1"/>
</dbReference>
<evidence type="ECO:0000256" key="1">
    <source>
        <dbReference type="ARBA" id="ARBA00006479"/>
    </source>
</evidence>
<dbReference type="GO" id="GO:0006355">
    <property type="term" value="P:regulation of DNA-templated transcription"/>
    <property type="evidence" value="ECO:0007669"/>
    <property type="project" value="InterPro"/>
</dbReference>
<dbReference type="PANTHER" id="PTHR18964">
    <property type="entry name" value="ROK (REPRESSOR, ORF, KINASE) FAMILY"/>
    <property type="match status" value="1"/>
</dbReference>
<dbReference type="InterPro" id="IPR036390">
    <property type="entry name" value="WH_DNA-bd_sf"/>
</dbReference>
<dbReference type="Gene3D" id="3.30.420.40">
    <property type="match status" value="2"/>
</dbReference>
<organism evidence="4 5">
    <name type="scientific">Leifsonia poae</name>
    <dbReference type="NCBI Taxonomy" id="110933"/>
    <lineage>
        <taxon>Bacteria</taxon>
        <taxon>Bacillati</taxon>
        <taxon>Actinomycetota</taxon>
        <taxon>Actinomycetes</taxon>
        <taxon>Micrococcales</taxon>
        <taxon>Microbacteriaceae</taxon>
        <taxon>Leifsonia</taxon>
    </lineage>
</organism>
<dbReference type="GO" id="GO:0016301">
    <property type="term" value="F:kinase activity"/>
    <property type="evidence" value="ECO:0007669"/>
    <property type="project" value="UniProtKB-KW"/>
</dbReference>
<dbReference type="RefSeq" id="WP_271175362.1">
    <property type="nucleotide sequence ID" value="NZ_BAAAJO010000001.1"/>
</dbReference>
<keyword evidence="4" id="KW-0418">Kinase</keyword>
<dbReference type="Gene3D" id="1.10.10.10">
    <property type="entry name" value="Winged helix-like DNA-binding domain superfamily/Winged helix DNA-binding domain"/>
    <property type="match status" value="1"/>
</dbReference>
<keyword evidence="4" id="KW-0808">Transferase</keyword>
<gene>
    <name evidence="4" type="ORF">GCM10017584_02320</name>
</gene>
<dbReference type="InterPro" id="IPR043129">
    <property type="entry name" value="ATPase_NBD"/>
</dbReference>
<dbReference type="InterPro" id="IPR036388">
    <property type="entry name" value="WH-like_DNA-bd_sf"/>
</dbReference>
<accession>A0A9W6H675</accession>
<dbReference type="Pfam" id="PF09339">
    <property type="entry name" value="HTH_IclR"/>
    <property type="match status" value="1"/>
</dbReference>
<comment type="similarity">
    <text evidence="1">Belongs to the ROK (NagC/XylR) family.</text>
</comment>
<reference evidence="4" key="2">
    <citation type="submission" date="2023-01" db="EMBL/GenBank/DDBJ databases">
        <authorList>
            <person name="Sun Q."/>
            <person name="Evtushenko L."/>
        </authorList>
    </citation>
    <scope>NUCLEOTIDE SEQUENCE</scope>
    <source>
        <strain evidence="4">VKM Ac-1401</strain>
    </source>
</reference>
<keyword evidence="5" id="KW-1185">Reference proteome</keyword>
<dbReference type="Pfam" id="PF00480">
    <property type="entry name" value="ROK"/>
    <property type="match status" value="1"/>
</dbReference>
<evidence type="ECO:0000259" key="3">
    <source>
        <dbReference type="Pfam" id="PF09339"/>
    </source>
</evidence>
<dbReference type="AlphaFoldDB" id="A0A9W6H675"/>
<sequence>MNASDVPRTATTRDVTEINRTAILDLLRAAGPLSRRDIRERTGLGSATVERLTQAMIEGGHVEVAGLDRSSPGRPSSLLRYVSSHRAIAAVDVTEANARGRIVDLAGIVLYESNRPFHFEGADPATARLDGVLDLVDHLIREAPGVQAPIVGIGIALPGITDDGQVTKASELEWRDVPIADILRERTGLPVLAENDANASVYGEYLRGAARGEQSAIALVLGTGIGAGIASEGRIHRGFRSAAGEVGYLLTSTASFSRYFTEHGDAENAIANELAPWVDRTRPHVDRRIGPAFRRMMAAVESGDEQASLARDDFFDHIALVCAAISVVLAPSVIVLAGAFAQYSDLSVEQLSRRLVGRIPSPPRLAASTLRFDAAITGIGELAIERARETTYLV</sequence>
<keyword evidence="2" id="KW-0472">Membrane</keyword>
<evidence type="ECO:0000256" key="2">
    <source>
        <dbReference type="SAM" id="Phobius"/>
    </source>
</evidence>
<keyword evidence="2" id="KW-1133">Transmembrane helix</keyword>
<dbReference type="SUPFAM" id="SSF53067">
    <property type="entry name" value="Actin-like ATPase domain"/>
    <property type="match status" value="1"/>
</dbReference>
<feature type="domain" description="HTH iclR-type" evidence="3">
    <location>
        <begin position="22"/>
        <end position="63"/>
    </location>
</feature>
<feature type="transmembrane region" description="Helical" evidence="2">
    <location>
        <begin position="318"/>
        <end position="343"/>
    </location>
</feature>
<keyword evidence="2" id="KW-0812">Transmembrane</keyword>
<protein>
    <submittedName>
        <fullName evidence="4">Sugar kinase</fullName>
    </submittedName>
</protein>
<evidence type="ECO:0000313" key="4">
    <source>
        <dbReference type="EMBL" id="GLJ74659.1"/>
    </source>
</evidence>
<dbReference type="InterPro" id="IPR005471">
    <property type="entry name" value="Tscrpt_reg_IclR_N"/>
</dbReference>